<name>A0A4R9AKM6_9MICO</name>
<feature type="compositionally biased region" description="Low complexity" evidence="3">
    <location>
        <begin position="84"/>
        <end position="102"/>
    </location>
</feature>
<keyword evidence="2" id="KW-0804">Transcription</keyword>
<evidence type="ECO:0000256" key="1">
    <source>
        <dbReference type="ARBA" id="ARBA00023015"/>
    </source>
</evidence>
<dbReference type="Proteomes" id="UP000298154">
    <property type="component" value="Unassembled WGS sequence"/>
</dbReference>
<dbReference type="EMBL" id="SOHK01000017">
    <property type="protein sequence ID" value="TFD64201.1"/>
    <property type="molecule type" value="Genomic_DNA"/>
</dbReference>
<keyword evidence="6" id="KW-1185">Reference proteome</keyword>
<protein>
    <submittedName>
        <fullName evidence="5">DeoR family transcriptional regulator</fullName>
    </submittedName>
</protein>
<dbReference type="InterPro" id="IPR036390">
    <property type="entry name" value="WH_DNA-bd_sf"/>
</dbReference>
<evidence type="ECO:0000256" key="2">
    <source>
        <dbReference type="ARBA" id="ARBA00023163"/>
    </source>
</evidence>
<sequence length="171" mass="18269">MKPEPAGTSRSADERRASILAALADAGRVEVNELAESLAVAEESIRRDLRTLEDGGSCVERTAERSIRPPCRWSRRRFRLLSWRAATPSSRSTTSAGPSTPTMTRNPASGPANRSNTFASTRRSSASAGSPATVSCWPQTRRPPVSSVPQWMPPLPSCSSPTTTSSTPTAS</sequence>
<proteinExistence type="predicted"/>
<evidence type="ECO:0000256" key="3">
    <source>
        <dbReference type="SAM" id="MobiDB-lite"/>
    </source>
</evidence>
<dbReference type="GO" id="GO:0003700">
    <property type="term" value="F:DNA-binding transcription factor activity"/>
    <property type="evidence" value="ECO:0007669"/>
    <property type="project" value="InterPro"/>
</dbReference>
<gene>
    <name evidence="5" type="ORF">E3T47_11930</name>
</gene>
<comment type="caution">
    <text evidence="5">The sequence shown here is derived from an EMBL/GenBank/DDBJ whole genome shotgun (WGS) entry which is preliminary data.</text>
</comment>
<dbReference type="Pfam" id="PF08220">
    <property type="entry name" value="HTH_DeoR"/>
    <property type="match status" value="1"/>
</dbReference>
<feature type="domain" description="HTH deoR-type" evidence="4">
    <location>
        <begin position="12"/>
        <end position="68"/>
    </location>
</feature>
<dbReference type="InterPro" id="IPR001034">
    <property type="entry name" value="DeoR_HTH"/>
</dbReference>
<evidence type="ECO:0000313" key="5">
    <source>
        <dbReference type="EMBL" id="TFD64201.1"/>
    </source>
</evidence>
<dbReference type="SUPFAM" id="SSF46785">
    <property type="entry name" value="Winged helix' DNA-binding domain"/>
    <property type="match status" value="1"/>
</dbReference>
<evidence type="ECO:0000259" key="4">
    <source>
        <dbReference type="PROSITE" id="PS51000"/>
    </source>
</evidence>
<accession>A0A4R9AKM6</accession>
<evidence type="ECO:0000313" key="6">
    <source>
        <dbReference type="Proteomes" id="UP000298154"/>
    </source>
</evidence>
<dbReference type="AlphaFoldDB" id="A0A4R9AKM6"/>
<dbReference type="PROSITE" id="PS51000">
    <property type="entry name" value="HTH_DEOR_2"/>
    <property type="match status" value="1"/>
</dbReference>
<dbReference type="InterPro" id="IPR036388">
    <property type="entry name" value="WH-like_DNA-bd_sf"/>
</dbReference>
<feature type="region of interest" description="Disordered" evidence="3">
    <location>
        <begin position="84"/>
        <end position="171"/>
    </location>
</feature>
<reference evidence="5 6" key="1">
    <citation type="submission" date="2019-03" db="EMBL/GenBank/DDBJ databases">
        <title>Genomics of glacier-inhabiting Cryobacterium strains.</title>
        <authorList>
            <person name="Liu Q."/>
            <person name="Xin Y.-H."/>
        </authorList>
    </citation>
    <scope>NUCLEOTIDE SEQUENCE [LARGE SCALE GENOMIC DNA]</scope>
    <source>
        <strain evidence="5 6">Sr36</strain>
    </source>
</reference>
<organism evidence="5 6">
    <name type="scientific">Cryobacterium ruanii</name>
    <dbReference type="NCBI Taxonomy" id="1259197"/>
    <lineage>
        <taxon>Bacteria</taxon>
        <taxon>Bacillati</taxon>
        <taxon>Actinomycetota</taxon>
        <taxon>Actinomycetes</taxon>
        <taxon>Micrococcales</taxon>
        <taxon>Microbacteriaceae</taxon>
        <taxon>Cryobacterium</taxon>
    </lineage>
</organism>
<dbReference type="SMART" id="SM00420">
    <property type="entry name" value="HTH_DEOR"/>
    <property type="match status" value="1"/>
</dbReference>
<keyword evidence="1" id="KW-0805">Transcription regulation</keyword>
<feature type="compositionally biased region" description="Low complexity" evidence="3">
    <location>
        <begin position="114"/>
        <end position="133"/>
    </location>
</feature>
<dbReference type="Gene3D" id="1.10.10.10">
    <property type="entry name" value="Winged helix-like DNA-binding domain superfamily/Winged helix DNA-binding domain"/>
    <property type="match status" value="1"/>
</dbReference>
<feature type="compositionally biased region" description="Low complexity" evidence="3">
    <location>
        <begin position="157"/>
        <end position="171"/>
    </location>
</feature>